<reference evidence="9" key="1">
    <citation type="journal article" date="2020" name="Stud. Mycol.">
        <title>101 Dothideomycetes genomes: a test case for predicting lifestyles and emergence of pathogens.</title>
        <authorList>
            <person name="Haridas S."/>
            <person name="Albert R."/>
            <person name="Binder M."/>
            <person name="Bloem J."/>
            <person name="Labutti K."/>
            <person name="Salamov A."/>
            <person name="Andreopoulos B."/>
            <person name="Baker S."/>
            <person name="Barry K."/>
            <person name="Bills G."/>
            <person name="Bluhm B."/>
            <person name="Cannon C."/>
            <person name="Castanera R."/>
            <person name="Culley D."/>
            <person name="Daum C."/>
            <person name="Ezra D."/>
            <person name="Gonzalez J."/>
            <person name="Henrissat B."/>
            <person name="Kuo A."/>
            <person name="Liang C."/>
            <person name="Lipzen A."/>
            <person name="Lutzoni F."/>
            <person name="Magnuson J."/>
            <person name="Mondo S."/>
            <person name="Nolan M."/>
            <person name="Ohm R."/>
            <person name="Pangilinan J."/>
            <person name="Park H.-J."/>
            <person name="Ramirez L."/>
            <person name="Alfaro M."/>
            <person name="Sun H."/>
            <person name="Tritt A."/>
            <person name="Yoshinaga Y."/>
            <person name="Zwiers L.-H."/>
            <person name="Turgeon B."/>
            <person name="Goodwin S."/>
            <person name="Spatafora J."/>
            <person name="Crous P."/>
            <person name="Grigoriev I."/>
        </authorList>
    </citation>
    <scope>NUCLEOTIDE SEQUENCE</scope>
    <source>
        <strain evidence="9">CBS 269.34</strain>
    </source>
</reference>
<feature type="transmembrane region" description="Helical" evidence="7">
    <location>
        <begin position="536"/>
        <end position="554"/>
    </location>
</feature>
<evidence type="ECO:0000313" key="9">
    <source>
        <dbReference type="EMBL" id="KAF2498757.1"/>
    </source>
</evidence>
<dbReference type="PANTHER" id="PTHR23501:SF12">
    <property type="entry name" value="MAJOR FACILITATOR SUPERFAMILY (MFS) PROFILE DOMAIN-CONTAINING PROTEIN-RELATED"/>
    <property type="match status" value="1"/>
</dbReference>
<dbReference type="InterPro" id="IPR036259">
    <property type="entry name" value="MFS_trans_sf"/>
</dbReference>
<keyword evidence="3" id="KW-0813">Transport</keyword>
<feature type="transmembrane region" description="Helical" evidence="7">
    <location>
        <begin position="188"/>
        <end position="211"/>
    </location>
</feature>
<keyword evidence="4 7" id="KW-0812">Transmembrane</keyword>
<dbReference type="InterPro" id="IPR011701">
    <property type="entry name" value="MFS"/>
</dbReference>
<dbReference type="AlphaFoldDB" id="A0A6A6R5L2"/>
<evidence type="ECO:0000256" key="2">
    <source>
        <dbReference type="ARBA" id="ARBA00007520"/>
    </source>
</evidence>
<feature type="transmembrane region" description="Helical" evidence="7">
    <location>
        <begin position="368"/>
        <end position="388"/>
    </location>
</feature>
<accession>A0A6A6R5L2</accession>
<evidence type="ECO:0000256" key="6">
    <source>
        <dbReference type="ARBA" id="ARBA00023136"/>
    </source>
</evidence>
<feature type="transmembrane region" description="Helical" evidence="7">
    <location>
        <begin position="335"/>
        <end position="356"/>
    </location>
</feature>
<feature type="transmembrane region" description="Helical" evidence="7">
    <location>
        <begin position="290"/>
        <end position="314"/>
    </location>
</feature>
<evidence type="ECO:0000256" key="7">
    <source>
        <dbReference type="SAM" id="Phobius"/>
    </source>
</evidence>
<feature type="domain" description="Major facilitator superfamily (MFS) profile" evidence="8">
    <location>
        <begin position="65"/>
        <end position="523"/>
    </location>
</feature>
<evidence type="ECO:0000256" key="5">
    <source>
        <dbReference type="ARBA" id="ARBA00022989"/>
    </source>
</evidence>
<dbReference type="Proteomes" id="UP000799750">
    <property type="component" value="Unassembled WGS sequence"/>
</dbReference>
<evidence type="ECO:0000256" key="4">
    <source>
        <dbReference type="ARBA" id="ARBA00022692"/>
    </source>
</evidence>
<feature type="transmembrane region" description="Helical" evidence="7">
    <location>
        <begin position="60"/>
        <end position="79"/>
    </location>
</feature>
<dbReference type="SUPFAM" id="SSF103473">
    <property type="entry name" value="MFS general substrate transporter"/>
    <property type="match status" value="1"/>
</dbReference>
<feature type="transmembrane region" description="Helical" evidence="7">
    <location>
        <begin position="99"/>
        <end position="118"/>
    </location>
</feature>
<evidence type="ECO:0000259" key="8">
    <source>
        <dbReference type="PROSITE" id="PS50850"/>
    </source>
</evidence>
<dbReference type="PROSITE" id="PS50850">
    <property type="entry name" value="MFS"/>
    <property type="match status" value="1"/>
</dbReference>
<dbReference type="EMBL" id="MU004185">
    <property type="protein sequence ID" value="KAF2498757.1"/>
    <property type="molecule type" value="Genomic_DNA"/>
</dbReference>
<dbReference type="OrthoDB" id="10021397at2759"/>
<dbReference type="PANTHER" id="PTHR23501">
    <property type="entry name" value="MAJOR FACILITATOR SUPERFAMILY"/>
    <property type="match status" value="1"/>
</dbReference>
<dbReference type="Pfam" id="PF07690">
    <property type="entry name" value="MFS_1"/>
    <property type="match status" value="1"/>
</dbReference>
<keyword evidence="5 7" id="KW-1133">Transmembrane helix</keyword>
<proteinExistence type="inferred from homology"/>
<keyword evidence="10" id="KW-1185">Reference proteome</keyword>
<organism evidence="9 10">
    <name type="scientific">Lophium mytilinum</name>
    <dbReference type="NCBI Taxonomy" id="390894"/>
    <lineage>
        <taxon>Eukaryota</taxon>
        <taxon>Fungi</taxon>
        <taxon>Dikarya</taxon>
        <taxon>Ascomycota</taxon>
        <taxon>Pezizomycotina</taxon>
        <taxon>Dothideomycetes</taxon>
        <taxon>Pleosporomycetidae</taxon>
        <taxon>Mytilinidiales</taxon>
        <taxon>Mytilinidiaceae</taxon>
        <taxon>Lophium</taxon>
    </lineage>
</organism>
<feature type="transmembrane region" description="Helical" evidence="7">
    <location>
        <begin position="395"/>
        <end position="413"/>
    </location>
</feature>
<feature type="transmembrane region" description="Helical" evidence="7">
    <location>
        <begin position="217"/>
        <end position="237"/>
    </location>
</feature>
<sequence>MSNSAWELESWTARSRESIKETESPTSTVEIWKERRTTDLSAQEPLYTTINTSPRSVHGIPWVVVTVTILSTVFVYSMDNTIVALIQPRILNTLGHIELLPWIQVGFSIVAVSMNLTWGKLFSQFNGKTLFCFFVFIFMVGSAVCGAAPSMNAFIVGRALTGVGGSGIYMGGIMVLSALTDAVERPMYISYVGMMWCLGTSLGPIIGGVFADSSATWRWGFYLNLCVGAVIAPPLLLKMPSYDPRPGVPIKQRLRELDWVSMVLLVGAIASLLIAISFGGSRYPWSGGQIIGSFVCSGVLWLLFILQQIFCLFTTREHRLFPVAFLKDWEMCVQFVNIACSMSVLFIPIFMTPLYFQFVRSADTLEAAVHLLPFVILTAAAMMVNGALGVKLGWYMPWYLVGSILVVIGAALLQTISQTTSTSKMYGYIILIAVGVGSYGMMPFSVAQAKVDPAQAPAARAFIGFGQMLGASFSVAVANSVFINRATVGIRHILPEESLGAIQAAIAGVSGSIFEKLSREEKKEVLDAIVAAIKDVFVMPLTMGAATLVLSLAMKRERLVAKVEK</sequence>
<feature type="transmembrane region" description="Helical" evidence="7">
    <location>
        <begin position="155"/>
        <end position="176"/>
    </location>
</feature>
<protein>
    <submittedName>
        <fullName evidence="9">Putative MFS drug efflux transporter</fullName>
    </submittedName>
</protein>
<dbReference type="GO" id="GO:0022857">
    <property type="term" value="F:transmembrane transporter activity"/>
    <property type="evidence" value="ECO:0007669"/>
    <property type="project" value="InterPro"/>
</dbReference>
<comment type="similarity">
    <text evidence="2">Belongs to the major facilitator superfamily. TCR/Tet family.</text>
</comment>
<comment type="subcellular location">
    <subcellularLocation>
        <location evidence="1">Membrane</location>
        <topology evidence="1">Multi-pass membrane protein</topology>
    </subcellularLocation>
</comment>
<evidence type="ECO:0000313" key="10">
    <source>
        <dbReference type="Proteomes" id="UP000799750"/>
    </source>
</evidence>
<feature type="transmembrane region" description="Helical" evidence="7">
    <location>
        <begin position="130"/>
        <end position="149"/>
    </location>
</feature>
<keyword evidence="6 7" id="KW-0472">Membrane</keyword>
<dbReference type="GO" id="GO:0005886">
    <property type="term" value="C:plasma membrane"/>
    <property type="evidence" value="ECO:0007669"/>
    <property type="project" value="TreeGrafter"/>
</dbReference>
<dbReference type="InterPro" id="IPR020846">
    <property type="entry name" value="MFS_dom"/>
</dbReference>
<dbReference type="Gene3D" id="1.20.1250.20">
    <property type="entry name" value="MFS general substrate transporter like domains"/>
    <property type="match status" value="1"/>
</dbReference>
<evidence type="ECO:0000256" key="1">
    <source>
        <dbReference type="ARBA" id="ARBA00004141"/>
    </source>
</evidence>
<evidence type="ECO:0000256" key="3">
    <source>
        <dbReference type="ARBA" id="ARBA00022448"/>
    </source>
</evidence>
<name>A0A6A6R5L2_9PEZI</name>
<feature type="transmembrane region" description="Helical" evidence="7">
    <location>
        <begin position="425"/>
        <end position="446"/>
    </location>
</feature>
<feature type="transmembrane region" description="Helical" evidence="7">
    <location>
        <begin position="458"/>
        <end position="478"/>
    </location>
</feature>
<gene>
    <name evidence="9" type="ORF">BU16DRAFT_455181</name>
</gene>
<feature type="transmembrane region" description="Helical" evidence="7">
    <location>
        <begin position="257"/>
        <end position="278"/>
    </location>
</feature>